<protein>
    <submittedName>
        <fullName evidence="2">Uncharacterized protein</fullName>
    </submittedName>
</protein>
<keyword evidence="1" id="KW-1133">Transmembrane helix</keyword>
<proteinExistence type="predicted"/>
<evidence type="ECO:0000313" key="3">
    <source>
        <dbReference type="Proteomes" id="UP000037392"/>
    </source>
</evidence>
<keyword evidence="1" id="KW-0812">Transmembrane</keyword>
<comment type="caution">
    <text evidence="2">The sequence shown here is derived from an EMBL/GenBank/DDBJ whole genome shotgun (WGS) entry which is preliminary data.</text>
</comment>
<evidence type="ECO:0000256" key="1">
    <source>
        <dbReference type="SAM" id="Phobius"/>
    </source>
</evidence>
<dbReference type="OrthoDB" id="2065003at2"/>
<dbReference type="RefSeq" id="WP_045093584.1">
    <property type="nucleotide sequence ID" value="NZ_KQ235878.1"/>
</dbReference>
<dbReference type="AlphaFoldDB" id="A0A0J9C1S9"/>
<dbReference type="PATRIC" id="fig|742734.4.peg.2824"/>
<dbReference type="Proteomes" id="UP000037392">
    <property type="component" value="Unassembled WGS sequence"/>
</dbReference>
<evidence type="ECO:0000313" key="2">
    <source>
        <dbReference type="EMBL" id="KMW19147.1"/>
    </source>
</evidence>
<sequence length="65" mass="7081">MAAKLLLKLKGPLEHKIDCFCQRFPLFSSVCIQLAAAISMICVVGSIAMAGGSVIWLFYKLFGVM</sequence>
<gene>
    <name evidence="2" type="ORF">HMPREF9470_02632</name>
</gene>
<feature type="transmembrane region" description="Helical" evidence="1">
    <location>
        <begin position="34"/>
        <end position="59"/>
    </location>
</feature>
<dbReference type="GeneID" id="93165287"/>
<reference evidence="2 3" key="1">
    <citation type="submission" date="2011-04" db="EMBL/GenBank/DDBJ databases">
        <title>The Genome Sequence of Clostridium citroniae WAL-19142.</title>
        <authorList>
            <consortium name="The Broad Institute Genome Sequencing Platform"/>
            <person name="Earl A."/>
            <person name="Ward D."/>
            <person name="Feldgarden M."/>
            <person name="Gevers D."/>
            <person name="Warren Y.A."/>
            <person name="Tyrrell K.L."/>
            <person name="Citron D.M."/>
            <person name="Goldstein E.J."/>
            <person name="Daigneault M."/>
            <person name="Allen-Vercoe E."/>
            <person name="Young S.K."/>
            <person name="Zeng Q."/>
            <person name="Gargeya S."/>
            <person name="Fitzgerald M."/>
            <person name="Haas B."/>
            <person name="Abouelleil A."/>
            <person name="Alvarado L."/>
            <person name="Arachchi H.M."/>
            <person name="Berlin A."/>
            <person name="Brown A."/>
            <person name="Chapman S.B."/>
            <person name="Chen Z."/>
            <person name="Dunbar C."/>
            <person name="Freedman E."/>
            <person name="Gearin G."/>
            <person name="Gellesch M."/>
            <person name="Goldberg J."/>
            <person name="Griggs A."/>
            <person name="Gujja S."/>
            <person name="Heilman E.R."/>
            <person name="Heiman D."/>
            <person name="Howarth C."/>
            <person name="Larson L."/>
            <person name="Lui A."/>
            <person name="MacDonald P.J."/>
            <person name="Mehta T."/>
            <person name="Montmayeur A."/>
            <person name="Murphy C."/>
            <person name="Neiman D."/>
            <person name="Pearson M."/>
            <person name="Priest M."/>
            <person name="Roberts A."/>
            <person name="Saif S."/>
            <person name="Shea T."/>
            <person name="Shenoy N."/>
            <person name="Sisk P."/>
            <person name="Stolte C."/>
            <person name="Sykes S."/>
            <person name="White J."/>
            <person name="Yandava C."/>
            <person name="Wortman J."/>
            <person name="Nusbaum C."/>
            <person name="Birren B."/>
        </authorList>
    </citation>
    <scope>NUCLEOTIDE SEQUENCE [LARGE SCALE GENOMIC DNA]</scope>
    <source>
        <strain evidence="2 3">WAL-19142</strain>
    </source>
</reference>
<dbReference type="EMBL" id="ADLK01000021">
    <property type="protein sequence ID" value="KMW19147.1"/>
    <property type="molecule type" value="Genomic_DNA"/>
</dbReference>
<name>A0A0J9C1S9_9FIRM</name>
<keyword evidence="1" id="KW-0472">Membrane</keyword>
<accession>A0A0J9C1S9</accession>
<organism evidence="2 3">
    <name type="scientific">[Clostridium] citroniae WAL-19142</name>
    <dbReference type="NCBI Taxonomy" id="742734"/>
    <lineage>
        <taxon>Bacteria</taxon>
        <taxon>Bacillati</taxon>
        <taxon>Bacillota</taxon>
        <taxon>Clostridia</taxon>
        <taxon>Lachnospirales</taxon>
        <taxon>Lachnospiraceae</taxon>
        <taxon>Enterocloster</taxon>
    </lineage>
</organism>